<dbReference type="PANTHER" id="PTHR14741:SF32">
    <property type="entry name" value="TRIMETHYLGUANOSINE SYNTHASE"/>
    <property type="match status" value="1"/>
</dbReference>
<reference evidence="3" key="1">
    <citation type="submission" date="2016-10" db="EMBL/GenBank/DDBJ databases">
        <authorList>
            <person name="Varghese N."/>
            <person name="Submissions S."/>
        </authorList>
    </citation>
    <scope>NUCLEOTIDE SEQUENCE [LARGE SCALE GENOMIC DNA]</scope>
    <source>
        <strain evidence="3">XJ109</strain>
    </source>
</reference>
<dbReference type="CDD" id="cd02440">
    <property type="entry name" value="AdoMet_MTases"/>
    <property type="match status" value="1"/>
</dbReference>
<keyword evidence="3" id="KW-1185">Reference proteome</keyword>
<dbReference type="GO" id="GO:0008168">
    <property type="term" value="F:methyltransferase activity"/>
    <property type="evidence" value="ECO:0007669"/>
    <property type="project" value="UniProtKB-KW"/>
</dbReference>
<evidence type="ECO:0000313" key="3">
    <source>
        <dbReference type="Proteomes" id="UP000199149"/>
    </source>
</evidence>
<proteinExistence type="predicted"/>
<dbReference type="Gene3D" id="3.40.50.150">
    <property type="entry name" value="Vaccinia Virus protein VP39"/>
    <property type="match status" value="1"/>
</dbReference>
<dbReference type="Pfam" id="PF22013">
    <property type="entry name" value="PG_1098_Fer"/>
    <property type="match status" value="1"/>
</dbReference>
<dbReference type="OrthoDB" id="1000417at2"/>
<dbReference type="InterPro" id="IPR019012">
    <property type="entry name" value="RNA_cap_Gua-N2-MeTrfase"/>
</dbReference>
<keyword evidence="2" id="KW-0808">Transferase</keyword>
<organism evidence="2 3">
    <name type="scientific">Algoriella xinjiangensis</name>
    <dbReference type="NCBI Taxonomy" id="684065"/>
    <lineage>
        <taxon>Bacteria</taxon>
        <taxon>Pseudomonadati</taxon>
        <taxon>Bacteroidota</taxon>
        <taxon>Flavobacteriia</taxon>
        <taxon>Flavobacteriales</taxon>
        <taxon>Weeksellaceae</taxon>
        <taxon>Algoriella</taxon>
    </lineage>
</organism>
<dbReference type="Proteomes" id="UP000199149">
    <property type="component" value="Unassembled WGS sequence"/>
</dbReference>
<gene>
    <name evidence="2" type="ORF">SAMN05421738_11435</name>
</gene>
<name>A0A1I4ZR93_9FLAO</name>
<evidence type="ECO:0000313" key="2">
    <source>
        <dbReference type="EMBL" id="SFN52794.1"/>
    </source>
</evidence>
<dbReference type="STRING" id="684065.SAMN05421738_11435"/>
<dbReference type="InterPro" id="IPR054168">
    <property type="entry name" value="PG_1098_Fer"/>
</dbReference>
<dbReference type="EMBL" id="FOUZ01000014">
    <property type="protein sequence ID" value="SFN52794.1"/>
    <property type="molecule type" value="Genomic_DNA"/>
</dbReference>
<dbReference type="SUPFAM" id="SSF53335">
    <property type="entry name" value="S-adenosyl-L-methionine-dependent methyltransferases"/>
    <property type="match status" value="1"/>
</dbReference>
<accession>A0A1I4ZR93</accession>
<dbReference type="RefSeq" id="WP_092909258.1">
    <property type="nucleotide sequence ID" value="NZ_FOUZ01000014.1"/>
</dbReference>
<dbReference type="AlphaFoldDB" id="A0A1I4ZR93"/>
<feature type="domain" description="PG-1098 ferredoxin-like" evidence="1">
    <location>
        <begin position="278"/>
        <end position="321"/>
    </location>
</feature>
<dbReference type="Pfam" id="PF09445">
    <property type="entry name" value="Methyltransf_15"/>
    <property type="match status" value="1"/>
</dbReference>
<dbReference type="PANTHER" id="PTHR14741">
    <property type="entry name" value="S-ADENOSYLMETHIONINE-DEPENDENT METHYLTRANSFERASE RELATED"/>
    <property type="match status" value="1"/>
</dbReference>
<keyword evidence="2" id="KW-0489">Methyltransferase</keyword>
<dbReference type="InterPro" id="IPR029063">
    <property type="entry name" value="SAM-dependent_MTases_sf"/>
</dbReference>
<dbReference type="GO" id="GO:0036261">
    <property type="term" value="P:7-methylguanosine cap hypermethylation"/>
    <property type="evidence" value="ECO:0007669"/>
    <property type="project" value="InterPro"/>
</dbReference>
<dbReference type="Gene3D" id="1.10.10.1110">
    <property type="entry name" value="Methyltransferase PG1098, N-terminal domain"/>
    <property type="match status" value="1"/>
</dbReference>
<sequence length="388" mass="44270">MNSAILTPEFQDYLKTIEHEDIKSIGLKKSLFSSITPAEVAQQLKGLHVSKHKFPTLYKTENIFFPPSINLEQASSEATANYKASLIKGKTLIDLTAGFGIDTMAFAQNFEKVYHIEQNEELSEIVKHNASILAPNLETFTGTFQDFLEQNPSLKLDVVYLDPARRNTSGRKFILEDLEPNILEWLPIFFEKSDKIIIKLSPLLDITSTLQQINYISEIHIVALKNEVKDFLLILDKNQSSKNPIIKAVNLENNQSDFEFLYEDEHYANAKFGDVSKYIYEPNVAILKTGAFKLLSEKFDLIKLHPNTQLYTSDQIIEDFPGKIYHVENHINNPKKEILKTKANLLVKNFNQPIDVIKKKFKIVDGGATTLIFTQSIEGFRILKTSRI</sequence>
<protein>
    <submittedName>
        <fullName evidence="2">RNA cap guanine-N2 methyltransferase</fullName>
    </submittedName>
</protein>
<evidence type="ECO:0000259" key="1">
    <source>
        <dbReference type="Pfam" id="PF22013"/>
    </source>
</evidence>